<organism evidence="2 3">
    <name type="scientific">Thermocatellispora tengchongensis</name>
    <dbReference type="NCBI Taxonomy" id="1073253"/>
    <lineage>
        <taxon>Bacteria</taxon>
        <taxon>Bacillati</taxon>
        <taxon>Actinomycetota</taxon>
        <taxon>Actinomycetes</taxon>
        <taxon>Streptosporangiales</taxon>
        <taxon>Streptosporangiaceae</taxon>
        <taxon>Thermocatellispora</taxon>
    </lineage>
</organism>
<dbReference type="RefSeq" id="WP_185055561.1">
    <property type="nucleotide sequence ID" value="NZ_BAABIX010000033.1"/>
</dbReference>
<name>A0A840PBB7_9ACTN</name>
<protein>
    <submittedName>
        <fullName evidence="2">Putative ATPase</fullName>
    </submittedName>
</protein>
<dbReference type="InterPro" id="IPR011990">
    <property type="entry name" value="TPR-like_helical_dom_sf"/>
</dbReference>
<evidence type="ECO:0000259" key="1">
    <source>
        <dbReference type="SMART" id="SM00382"/>
    </source>
</evidence>
<dbReference type="PANTHER" id="PTHR47691">
    <property type="entry name" value="REGULATOR-RELATED"/>
    <property type="match status" value="1"/>
</dbReference>
<dbReference type="InterPro" id="IPR041664">
    <property type="entry name" value="AAA_16"/>
</dbReference>
<dbReference type="PRINTS" id="PR00364">
    <property type="entry name" value="DISEASERSIST"/>
</dbReference>
<dbReference type="InterPro" id="IPR003593">
    <property type="entry name" value="AAA+_ATPase"/>
</dbReference>
<dbReference type="SMART" id="SM00382">
    <property type="entry name" value="AAA"/>
    <property type="match status" value="1"/>
</dbReference>
<dbReference type="SUPFAM" id="SSF52540">
    <property type="entry name" value="P-loop containing nucleoside triphosphate hydrolases"/>
    <property type="match status" value="1"/>
</dbReference>
<dbReference type="Pfam" id="PF13191">
    <property type="entry name" value="AAA_16"/>
    <property type="match status" value="1"/>
</dbReference>
<dbReference type="PANTHER" id="PTHR47691:SF3">
    <property type="entry name" value="HTH-TYPE TRANSCRIPTIONAL REGULATOR RV0890C-RELATED"/>
    <property type="match status" value="1"/>
</dbReference>
<dbReference type="SUPFAM" id="SSF48452">
    <property type="entry name" value="TPR-like"/>
    <property type="match status" value="1"/>
</dbReference>
<comment type="caution">
    <text evidence="2">The sequence shown here is derived from an EMBL/GenBank/DDBJ whole genome shotgun (WGS) entry which is preliminary data.</text>
</comment>
<dbReference type="Gene3D" id="3.40.50.300">
    <property type="entry name" value="P-loop containing nucleotide triphosphate hydrolases"/>
    <property type="match status" value="1"/>
</dbReference>
<reference evidence="2 3" key="1">
    <citation type="submission" date="2020-08" db="EMBL/GenBank/DDBJ databases">
        <title>Genomic Encyclopedia of Type Strains, Phase IV (KMG-IV): sequencing the most valuable type-strain genomes for metagenomic binning, comparative biology and taxonomic classification.</title>
        <authorList>
            <person name="Goeker M."/>
        </authorList>
    </citation>
    <scope>NUCLEOTIDE SEQUENCE [LARGE SCALE GENOMIC DNA]</scope>
    <source>
        <strain evidence="2 3">DSM 45615</strain>
    </source>
</reference>
<dbReference type="AlphaFoldDB" id="A0A840PBB7"/>
<evidence type="ECO:0000313" key="3">
    <source>
        <dbReference type="Proteomes" id="UP000578449"/>
    </source>
</evidence>
<accession>A0A840PBB7</accession>
<dbReference type="Proteomes" id="UP000578449">
    <property type="component" value="Unassembled WGS sequence"/>
</dbReference>
<feature type="domain" description="AAA+ ATPase" evidence="1">
    <location>
        <begin position="39"/>
        <end position="174"/>
    </location>
</feature>
<proteinExistence type="predicted"/>
<dbReference type="InterPro" id="IPR027417">
    <property type="entry name" value="P-loop_NTPase"/>
</dbReference>
<evidence type="ECO:0000313" key="2">
    <source>
        <dbReference type="EMBL" id="MBB5138694.1"/>
    </source>
</evidence>
<keyword evidence="3" id="KW-1185">Reference proteome</keyword>
<dbReference type="EMBL" id="JACHGN010000025">
    <property type="protein sequence ID" value="MBB5138694.1"/>
    <property type="molecule type" value="Genomic_DNA"/>
</dbReference>
<sequence>MVDGFPWDTRSRPGNLAAETSSFVGRAREIEAVKALLAQERLVTLTGVAGVGKTRLALKVARRLSRAFPDGVWVAELSAEQNPGLVAHDVAAALGMVEQSARPEAEVLAEHLAGKKALIVLDTCEHLIDACRDLAERVLRQAPEVRLLATSRQALGVPGERVVVVGPLPVPRSGSFSPDDYCSVRLFLDRALALVPDLDPDLEAVGRLCRRLDGIPLAIELAARRVRTLSVEQIADRLDDRFALLTSGSRTPLGRHQTLRTAVGWSHELLGARERLLWARLTVFAGSFDAATAQAVCADAQLPEIRPPLDRLVHKSIVTEEGGRHRMLGMIREYGMEWLRRLGEDSRLARRHREHYLFLAQRADEEWYGPAQAEWADWAHTELPNLRAALDDGLAEPAGLELAGTLWFVWVCLGHTREGRYYLDKVLEAHPMAGPARTKALWAAAWVAGAQGDLRTAERRAREAQAEARRRGDDTAAGYATYVLGAMRLLRGDLRQADTLTRQAVDHFQRADRPEIGLPVAEAARALLHNLRGEYEQALAVLKPQRERCTARGEMWALSYGDHMRSQAELALGEVQAADASAREALDAKWRLGDAAGSAMVLDQLAATAVARHDPECAAYLLGTARRLWNTIGLPQFGSAGLAVARADTERRAREVLGDAAYEAAYAVGLTVEPQSSIDRIRARKPQ</sequence>
<dbReference type="Gene3D" id="1.25.40.10">
    <property type="entry name" value="Tetratricopeptide repeat domain"/>
    <property type="match status" value="1"/>
</dbReference>
<gene>
    <name evidence="2" type="ORF">HNP84_008452</name>
</gene>